<accession>N1J9P5</accession>
<evidence type="ECO:0000313" key="4">
    <source>
        <dbReference type="Proteomes" id="UP000015441"/>
    </source>
</evidence>
<dbReference type="STRING" id="546991.N1J9P5"/>
<feature type="coiled-coil region" evidence="1">
    <location>
        <begin position="136"/>
        <end position="199"/>
    </location>
</feature>
<dbReference type="eggNOG" id="KOG4018">
    <property type="taxonomic scope" value="Eukaryota"/>
</dbReference>
<dbReference type="SMART" id="SM00591">
    <property type="entry name" value="RWD"/>
    <property type="match status" value="1"/>
</dbReference>
<dbReference type="PANTHER" id="PTHR12292">
    <property type="entry name" value="RWD DOMAIN-CONTAINING PROTEIN"/>
    <property type="match status" value="1"/>
</dbReference>
<dbReference type="GO" id="GO:0034198">
    <property type="term" value="P:cellular response to amino acid starvation"/>
    <property type="evidence" value="ECO:0007669"/>
    <property type="project" value="EnsemblFungi"/>
</dbReference>
<dbReference type="SUPFAM" id="SSF54495">
    <property type="entry name" value="UBC-like"/>
    <property type="match status" value="1"/>
</dbReference>
<feature type="domain" description="RWD" evidence="2">
    <location>
        <begin position="8"/>
        <end position="131"/>
    </location>
</feature>
<dbReference type="HOGENOM" id="CLU_084528_0_1_1"/>
<comment type="caution">
    <text evidence="3">The sequence shown here is derived from an EMBL/GenBank/DDBJ whole genome shotgun (WGS) entry which is preliminary data.</text>
</comment>
<dbReference type="AlphaFoldDB" id="N1J9P5"/>
<keyword evidence="1" id="KW-0175">Coiled coil</keyword>
<evidence type="ECO:0000259" key="2">
    <source>
        <dbReference type="PROSITE" id="PS50908"/>
    </source>
</evidence>
<dbReference type="InParanoid" id="N1J9P5"/>
<sequence>MGRELQIEEREILDSIFPDEIQGKSSGSVEVTNISDTEYRISIHLDISCIDEEHTEPLIVLLRVEYPPEYPDEPPILDLLRPPNASPHRFFNLSEDKTTLLDSLKEIVADYMGMAMVFTLVSTLKENAEQLIADRQRKWQQDQEQQRLEIEREENKKFHGTPVTPETFASWREGFKKEMEEIRRIEDEQEDAAEKKKNKGKDIVVALTGKQLWARGMVGKIEEEDEREDATVLV</sequence>
<name>N1J9P5_BLUG1</name>
<protein>
    <submittedName>
        <fullName evidence="3">RWD domain-containing protein</fullName>
    </submittedName>
</protein>
<dbReference type="InterPro" id="IPR016135">
    <property type="entry name" value="UBQ-conjugating_enzyme/RWD"/>
</dbReference>
<evidence type="ECO:0000313" key="3">
    <source>
        <dbReference type="EMBL" id="CCU74607.1"/>
    </source>
</evidence>
<dbReference type="InterPro" id="IPR006575">
    <property type="entry name" value="RWD_dom"/>
</dbReference>
<evidence type="ECO:0000256" key="1">
    <source>
        <dbReference type="SAM" id="Coils"/>
    </source>
</evidence>
<organism evidence="3 4">
    <name type="scientific">Blumeria graminis f. sp. hordei (strain DH14)</name>
    <name type="common">Barley powdery mildew</name>
    <name type="synonym">Oidium monilioides f. sp. hordei</name>
    <dbReference type="NCBI Taxonomy" id="546991"/>
    <lineage>
        <taxon>Eukaryota</taxon>
        <taxon>Fungi</taxon>
        <taxon>Dikarya</taxon>
        <taxon>Ascomycota</taxon>
        <taxon>Pezizomycotina</taxon>
        <taxon>Leotiomycetes</taxon>
        <taxon>Erysiphales</taxon>
        <taxon>Erysiphaceae</taxon>
        <taxon>Blumeria</taxon>
        <taxon>Blumeria hordei</taxon>
    </lineage>
</organism>
<dbReference type="EMBL" id="CAUH01000449">
    <property type="protein sequence ID" value="CCU74607.1"/>
    <property type="molecule type" value="Genomic_DNA"/>
</dbReference>
<dbReference type="GO" id="GO:0002181">
    <property type="term" value="P:cytoplasmic translation"/>
    <property type="evidence" value="ECO:0007669"/>
    <property type="project" value="EnsemblFungi"/>
</dbReference>
<dbReference type="GO" id="GO:1903833">
    <property type="term" value="P:positive regulation of cellular response to amino acid starvation"/>
    <property type="evidence" value="ECO:0007669"/>
    <property type="project" value="EnsemblFungi"/>
</dbReference>
<dbReference type="Gene3D" id="3.10.110.10">
    <property type="entry name" value="Ubiquitin Conjugating Enzyme"/>
    <property type="match status" value="1"/>
</dbReference>
<dbReference type="Pfam" id="PF05773">
    <property type="entry name" value="RWD"/>
    <property type="match status" value="1"/>
</dbReference>
<dbReference type="GO" id="GO:0031333">
    <property type="term" value="P:negative regulation of protein-containing complex assembly"/>
    <property type="evidence" value="ECO:0007669"/>
    <property type="project" value="EnsemblFungi"/>
</dbReference>
<dbReference type="PROSITE" id="PS50908">
    <property type="entry name" value="RWD"/>
    <property type="match status" value="1"/>
</dbReference>
<keyword evidence="4" id="KW-1185">Reference proteome</keyword>
<dbReference type="FunCoup" id="N1J9P5">
    <property type="interactions" value="737"/>
</dbReference>
<dbReference type="InterPro" id="IPR040213">
    <property type="entry name" value="GIR2-like"/>
</dbReference>
<dbReference type="Proteomes" id="UP000015441">
    <property type="component" value="Unassembled WGS sequence"/>
</dbReference>
<dbReference type="OrthoDB" id="277175at2759"/>
<dbReference type="Gene3D" id="6.20.400.10">
    <property type="match status" value="1"/>
</dbReference>
<gene>
    <name evidence="3" type="ORF">BGHDH14_bgh03000</name>
</gene>
<reference evidence="3 4" key="1">
    <citation type="journal article" date="2010" name="Science">
        <title>Genome expansion and gene loss in powdery mildew fungi reveal tradeoffs in extreme parasitism.</title>
        <authorList>
            <person name="Spanu P.D."/>
            <person name="Abbott J.C."/>
            <person name="Amselem J."/>
            <person name="Burgis T.A."/>
            <person name="Soanes D.M."/>
            <person name="Stueber K."/>
            <person name="Ver Loren van Themaat E."/>
            <person name="Brown J.K.M."/>
            <person name="Butcher S.A."/>
            <person name="Gurr S.J."/>
            <person name="Lebrun M.-H."/>
            <person name="Ridout C.J."/>
            <person name="Schulze-Lefert P."/>
            <person name="Talbot N.J."/>
            <person name="Ahmadinejad N."/>
            <person name="Ametz C."/>
            <person name="Barton G.R."/>
            <person name="Benjdia M."/>
            <person name="Bidzinski P."/>
            <person name="Bindschedler L.V."/>
            <person name="Both M."/>
            <person name="Brewer M.T."/>
            <person name="Cadle-Davidson L."/>
            <person name="Cadle-Davidson M.M."/>
            <person name="Collemare J."/>
            <person name="Cramer R."/>
            <person name="Frenkel O."/>
            <person name="Godfrey D."/>
            <person name="Harriman J."/>
            <person name="Hoede C."/>
            <person name="King B.C."/>
            <person name="Klages S."/>
            <person name="Kleemann J."/>
            <person name="Knoll D."/>
            <person name="Koti P.S."/>
            <person name="Kreplak J."/>
            <person name="Lopez-Ruiz F.J."/>
            <person name="Lu X."/>
            <person name="Maekawa T."/>
            <person name="Mahanil S."/>
            <person name="Micali C."/>
            <person name="Milgroom M.G."/>
            <person name="Montana G."/>
            <person name="Noir S."/>
            <person name="O'Connell R.J."/>
            <person name="Oberhaensli S."/>
            <person name="Parlange F."/>
            <person name="Pedersen C."/>
            <person name="Quesneville H."/>
            <person name="Reinhardt R."/>
            <person name="Rott M."/>
            <person name="Sacristan S."/>
            <person name="Schmidt S.M."/>
            <person name="Schoen M."/>
            <person name="Skamnioti P."/>
            <person name="Sommer H."/>
            <person name="Stephens A."/>
            <person name="Takahara H."/>
            <person name="Thordal-Christensen H."/>
            <person name="Vigouroux M."/>
            <person name="Wessling R."/>
            <person name="Wicker T."/>
            <person name="Panstruga R."/>
        </authorList>
    </citation>
    <scope>NUCLEOTIDE SEQUENCE [LARGE SCALE GENOMIC DNA]</scope>
    <source>
        <strain evidence="3">DH14</strain>
    </source>
</reference>
<dbReference type="GO" id="GO:0004860">
    <property type="term" value="F:protein kinase inhibitor activity"/>
    <property type="evidence" value="ECO:0007669"/>
    <property type="project" value="EnsemblFungi"/>
</dbReference>
<proteinExistence type="predicted"/>